<dbReference type="GO" id="GO:0016787">
    <property type="term" value="F:hydrolase activity"/>
    <property type="evidence" value="ECO:0007669"/>
    <property type="project" value="UniProtKB-KW"/>
</dbReference>
<dbReference type="MEROPS" id="S55.001"/>
<dbReference type="EMBL" id="ABCB02000020">
    <property type="protein sequence ID" value="EDO60444.1"/>
    <property type="molecule type" value="Genomic_DNA"/>
</dbReference>
<dbReference type="NCBIfam" id="TIGR02860">
    <property type="entry name" value="spore_IV_B"/>
    <property type="match status" value="1"/>
</dbReference>
<dbReference type="Gene3D" id="2.30.42.10">
    <property type="match status" value="1"/>
</dbReference>
<evidence type="ECO:0000313" key="5">
    <source>
        <dbReference type="Proteomes" id="UP000003490"/>
    </source>
</evidence>
<proteinExistence type="predicted"/>
<reference evidence="3 5" key="2">
    <citation type="submission" date="2007-08" db="EMBL/GenBank/DDBJ databases">
        <authorList>
            <person name="Fulton L."/>
            <person name="Clifton S."/>
            <person name="Fulton B."/>
            <person name="Xu J."/>
            <person name="Minx P."/>
            <person name="Pepin K.H."/>
            <person name="Johnson M."/>
            <person name="Thiruvilangam P."/>
            <person name="Bhonagiri V."/>
            <person name="Nash W.E."/>
            <person name="Wang C."/>
            <person name="Mardis E.R."/>
            <person name="Wilson R.K."/>
        </authorList>
    </citation>
    <scope>NUCLEOTIDE SEQUENCE [LARGE SCALE GENOMIC DNA]</scope>
    <source>
        <strain evidence="3 5">DSM 753</strain>
    </source>
</reference>
<feature type="domain" description="Peptidase S55" evidence="2">
    <location>
        <begin position="193"/>
        <end position="427"/>
    </location>
</feature>
<dbReference type="InterPro" id="IPR001478">
    <property type="entry name" value="PDZ"/>
</dbReference>
<dbReference type="SUPFAM" id="SSF50494">
    <property type="entry name" value="Trypsin-like serine proteases"/>
    <property type="match status" value="1"/>
</dbReference>
<dbReference type="InterPro" id="IPR036034">
    <property type="entry name" value="PDZ_sf"/>
</dbReference>
<evidence type="ECO:0000259" key="1">
    <source>
        <dbReference type="PROSITE" id="PS50106"/>
    </source>
</evidence>
<dbReference type="PROSITE" id="PS50106">
    <property type="entry name" value="PDZ"/>
    <property type="match status" value="1"/>
</dbReference>
<gene>
    <name evidence="3" type="primary">spoIVB</name>
    <name evidence="4" type="ORF">CH238_01320</name>
    <name evidence="3" type="ORF">CLOLEP_03272</name>
</gene>
<dbReference type="eggNOG" id="COG0750">
    <property type="taxonomic scope" value="Bacteria"/>
</dbReference>
<dbReference type="AlphaFoldDB" id="A7VXE8"/>
<dbReference type="InterPro" id="IPR041489">
    <property type="entry name" value="PDZ_6"/>
</dbReference>
<dbReference type="Proteomes" id="UP000003490">
    <property type="component" value="Unassembled WGS sequence"/>
</dbReference>
<keyword evidence="6" id="KW-1185">Reference proteome</keyword>
<protein>
    <submittedName>
        <fullName evidence="3">SpoIVB peptidase</fullName>
        <ecNumber evidence="3">3.4.21.-</ecNumber>
    </submittedName>
</protein>
<dbReference type="EMBL" id="NOXF01000001">
    <property type="protein sequence ID" value="PEQ25662.1"/>
    <property type="molecule type" value="Genomic_DNA"/>
</dbReference>
<dbReference type="SMART" id="SM00228">
    <property type="entry name" value="PDZ"/>
    <property type="match status" value="1"/>
</dbReference>
<accession>A7VXE8</accession>
<dbReference type="InterPro" id="IPR008763">
    <property type="entry name" value="Peptidase_S55"/>
</dbReference>
<evidence type="ECO:0000313" key="4">
    <source>
        <dbReference type="EMBL" id="PEQ25662.1"/>
    </source>
</evidence>
<organism evidence="3 5">
    <name type="scientific">[Clostridium] leptum DSM 753</name>
    <dbReference type="NCBI Taxonomy" id="428125"/>
    <lineage>
        <taxon>Bacteria</taxon>
        <taxon>Bacillati</taxon>
        <taxon>Bacillota</taxon>
        <taxon>Clostridia</taxon>
        <taxon>Eubacteriales</taxon>
        <taxon>Oscillospiraceae</taxon>
        <taxon>Oscillospiraceae incertae sedis</taxon>
    </lineage>
</organism>
<reference evidence="4 6" key="3">
    <citation type="submission" date="2017-07" db="EMBL/GenBank/DDBJ databases">
        <title>Prevalence of linear plasmids in Cutibacterium (Propionibacterium) acnes isolates obtained from prostatic tissue.</title>
        <authorList>
            <person name="Davidsson S."/>
            <person name="Carlsson J."/>
            <person name="Molling P."/>
            <person name="Andren O."/>
            <person name="Andersson S.-O."/>
            <person name="Brzuszkiewicz E."/>
            <person name="Poehlein A."/>
            <person name="Al-Zeer M."/>
            <person name="Brinkmann V."/>
            <person name="Scavenius C."/>
            <person name="Nazipi S."/>
            <person name="Soderquist B."/>
            <person name="Bruggemann H."/>
        </authorList>
    </citation>
    <scope>NUCLEOTIDE SEQUENCE [LARGE SCALE GENOMIC DNA]</scope>
    <source>
        <strain evidence="4 6">DSM 753</strain>
    </source>
</reference>
<dbReference type="HOGENOM" id="CLU_035713_1_0_9"/>
<evidence type="ECO:0000313" key="6">
    <source>
        <dbReference type="Proteomes" id="UP000220611"/>
    </source>
</evidence>
<dbReference type="InterPro" id="IPR009003">
    <property type="entry name" value="Peptidase_S1_PA"/>
</dbReference>
<dbReference type="EC" id="3.4.21.-" evidence="3"/>
<dbReference type="Pfam" id="PF05580">
    <property type="entry name" value="Peptidase_S55"/>
    <property type="match status" value="1"/>
</dbReference>
<sequence length="427" mass="45700">MYRFSRKTGHRKEKIMKKFIKGITIALAVVLCGLLGVGAYLANSLPDNYKVTQNSGIQTHNMIPVTAKTENNQTLVEAGILNHPDETYQADLMLLDAIPIKTVDVEVVEETQVIPCGTPFGVKIFTQGVVVVGMSDLKSNGKTVNPARSAGLKIGDVITSINGIQVNTNEEVAAIIEKSGGVPLSLSVLRSNMSFEVQITPVKADDGVSYKAGLWVRDSSAGIGTLTFYNPEEHSFAGLGHGICDIDTGDLMPLLSGDIVSANISGIVKGEKGTPGELRGYFSNNNAIGNLSANIQTGVYGTMDQCPASNEPMTVAMKQQVVPGKAQILTTIQGNEPQYYDIEIESVNYNEDVPTKNMIVKITDPELLEKTGGIVQGMSGSPIIQNGMLVGAVTHVFVNEPEKGYGIFAENMLENSYELVNSQKLAS</sequence>
<comment type="caution">
    <text evidence="3">The sequence shown here is derived from an EMBL/GenBank/DDBJ whole genome shotgun (WGS) entry which is preliminary data.</text>
</comment>
<evidence type="ECO:0000259" key="2">
    <source>
        <dbReference type="PROSITE" id="PS51494"/>
    </source>
</evidence>
<dbReference type="InterPro" id="IPR014219">
    <property type="entry name" value="SpoIVB"/>
</dbReference>
<dbReference type="PROSITE" id="PS51494">
    <property type="entry name" value="SPOIVB"/>
    <property type="match status" value="1"/>
</dbReference>
<dbReference type="SUPFAM" id="SSF50156">
    <property type="entry name" value="PDZ domain-like"/>
    <property type="match status" value="1"/>
</dbReference>
<dbReference type="Proteomes" id="UP000220611">
    <property type="component" value="Unassembled WGS sequence"/>
</dbReference>
<name>A7VXE8_9FIRM</name>
<keyword evidence="3" id="KW-0378">Hydrolase</keyword>
<feature type="domain" description="PDZ" evidence="1">
    <location>
        <begin position="102"/>
        <end position="181"/>
    </location>
</feature>
<dbReference type="Pfam" id="PF17820">
    <property type="entry name" value="PDZ_6"/>
    <property type="match status" value="1"/>
</dbReference>
<reference evidence="3 5" key="1">
    <citation type="submission" date="2007-08" db="EMBL/GenBank/DDBJ databases">
        <title>Draft genome sequence of Clostridium leptum (DSM 753).</title>
        <authorList>
            <person name="Sudarsanam P."/>
            <person name="Ley R."/>
            <person name="Guruge J."/>
            <person name="Turnbaugh P.J."/>
            <person name="Mahowald M."/>
            <person name="Liep D."/>
            <person name="Gordon J."/>
        </authorList>
    </citation>
    <scope>NUCLEOTIDE SEQUENCE [LARGE SCALE GENOMIC DNA]</scope>
    <source>
        <strain evidence="3 5">DSM 753</strain>
    </source>
</reference>
<evidence type="ECO:0000313" key="3">
    <source>
        <dbReference type="EMBL" id="EDO60444.1"/>
    </source>
</evidence>